<keyword evidence="2" id="KW-1185">Reference proteome</keyword>
<evidence type="ECO:0000313" key="1">
    <source>
        <dbReference type="EMBL" id="GMG21905.1"/>
    </source>
</evidence>
<proteinExistence type="predicted"/>
<organism evidence="1 2">
    <name type="scientific">Ambrosiozyma monospora</name>
    <name type="common">Yeast</name>
    <name type="synonym">Endomycopsis monosporus</name>
    <dbReference type="NCBI Taxonomy" id="43982"/>
    <lineage>
        <taxon>Eukaryota</taxon>
        <taxon>Fungi</taxon>
        <taxon>Dikarya</taxon>
        <taxon>Ascomycota</taxon>
        <taxon>Saccharomycotina</taxon>
        <taxon>Pichiomycetes</taxon>
        <taxon>Pichiales</taxon>
        <taxon>Pichiaceae</taxon>
        <taxon>Ambrosiozyma</taxon>
    </lineage>
</organism>
<dbReference type="AlphaFoldDB" id="A0A9W6YWR6"/>
<name>A0A9W6YWR6_AMBMO</name>
<sequence>MEQLLAHNNSSLISSNFAQLRKRFKRYQKKTTFSPQVIQSAIDFYSNLYSTPYISPDDQATALNFLNNHLQEQLTANEIHDLLIPFTDEELHDAAQKLASKGPSAPDPDGWSYRTWYKSWSMSGDFLVNLANHIFHHPNAAANYHPGPRALPPKRPDDHKITLLQSTLISSFIS</sequence>
<evidence type="ECO:0000313" key="2">
    <source>
        <dbReference type="Proteomes" id="UP001165063"/>
    </source>
</evidence>
<gene>
    <name evidence="1" type="ORF">Amon01_000233800</name>
</gene>
<dbReference type="Proteomes" id="UP001165063">
    <property type="component" value="Unassembled WGS sequence"/>
</dbReference>
<comment type="caution">
    <text evidence="1">The sequence shown here is derived from an EMBL/GenBank/DDBJ whole genome shotgun (WGS) entry which is preliminary data.</text>
</comment>
<reference evidence="1" key="1">
    <citation type="submission" date="2023-04" db="EMBL/GenBank/DDBJ databases">
        <title>Ambrosiozyma monospora NBRC 1965.</title>
        <authorList>
            <person name="Ichikawa N."/>
            <person name="Sato H."/>
            <person name="Tonouchi N."/>
        </authorList>
    </citation>
    <scope>NUCLEOTIDE SEQUENCE</scope>
    <source>
        <strain evidence="1">NBRC 1965</strain>
    </source>
</reference>
<protein>
    <submittedName>
        <fullName evidence="1">Unnamed protein product</fullName>
    </submittedName>
</protein>
<dbReference type="EMBL" id="BSXU01000837">
    <property type="protein sequence ID" value="GMG21905.1"/>
    <property type="molecule type" value="Genomic_DNA"/>
</dbReference>
<accession>A0A9W6YWR6</accession>